<dbReference type="OrthoDB" id="449091at2759"/>
<reference evidence="3 4" key="1">
    <citation type="submission" date="2016-10" db="EMBL/GenBank/DDBJ databases">
        <title>Genome sequence of the basidiomycete white-rot fungus Trametes pubescens.</title>
        <authorList>
            <person name="Makela M.R."/>
            <person name="Granchi Z."/>
            <person name="Peng M."/>
            <person name="De Vries R.P."/>
            <person name="Grigoriev I."/>
            <person name="Riley R."/>
            <person name="Hilden K."/>
        </authorList>
    </citation>
    <scope>NUCLEOTIDE SEQUENCE [LARGE SCALE GENOMIC DNA]</scope>
    <source>
        <strain evidence="3 4">FBCC735</strain>
    </source>
</reference>
<sequence length="918" mass="100583">MSDKAHGGWKVSVSREWDVSEHLVVVKRTKTISHRHSILKVLGPFPIHAREQHFLSPSFPLNLSHSFELSATYPSAYADGGFVGWTKARSQDDGTLRVSFPDVRWESLRATEGWAALQHHSVLRSTVTIYPPSETDELPKEPPQLLVNLLQGSFFAVVPVGELSDGFVPEWHAGNIYDMARSPANVVALPVSPSRTEPTSYNIFVSGDYEIRLFGDPIHAGGNTPTISISLTVEVEQPTPSVRRDPSQDVSCDLVDGWAFGDSLGVGLYSANGWWTVKSIIVPKDLAKRIELDLVQPTRLAPNQHRAVPIKLTQTQPVDVEQLAFTLELASDDATSVIDVVIPVRNTAPWTAARDQSFSIKASYLFASTTPTAFQVAPPDEPNSGTPRPPVLALHGAGVDIFEHDFWIQAIPREQHSWIITPSGRTPWGMDWHGPSMQDAWGTVDALHDILSRREEWRDWAIAPQSRVLLIGHSNGGQGAWHIAARFPDRVIGVVPAAGYIKSQSYVPWVQSRSAHYIDPGLRAILDSSLTQDDNDLFLSNLVDTPILAIHGGDDDNVPVWHTREAVSVLKTWNPNANVTFREDPGEPHWYPSLFTSDQARSFVTETLENSGGEGGTTSPIFTLTVALPSDSGSLHGWSIHSLRVPGRLARLTVDLQQGAIQVRTSNVKAFSIRLTALPLQVRNTPFVFDGQRLELDEGTWNLADFNLALSREDGRWTPHSSDEINVPSPHGRMASVLSSPGLLTIVIATKQQGAELSEALRLAHNLNVYHRLDAEIIDAKEASQRLDASSLSAGNVVVLEQGPLSSFAKSILGKTRTAFHVRDDTLELQGRLLNEPGAATLFLHPHPTRADASVLFIYGGGPAELERGLRLFPIRTGITVPDWIVVGSHADERGAGGVEGAGVWGNDWSWNEAMSAF</sequence>
<dbReference type="Proteomes" id="UP000184267">
    <property type="component" value="Unassembled WGS sequence"/>
</dbReference>
<dbReference type="Gene3D" id="3.40.50.1820">
    <property type="entry name" value="alpha/beta hydrolase"/>
    <property type="match status" value="1"/>
</dbReference>
<dbReference type="SUPFAM" id="SSF53474">
    <property type="entry name" value="alpha/beta-Hydrolases"/>
    <property type="match status" value="1"/>
</dbReference>
<dbReference type="Pfam" id="PF00326">
    <property type="entry name" value="Peptidase_S9"/>
    <property type="match status" value="1"/>
</dbReference>
<dbReference type="OMA" id="HAREQHF"/>
<keyword evidence="1" id="KW-0732">Signal</keyword>
<gene>
    <name evidence="3" type="ORF">TRAPUB_9295</name>
</gene>
<feature type="domain" description="Peptidase S9 prolyl oligopeptidase catalytic" evidence="2">
    <location>
        <begin position="420"/>
        <end position="592"/>
    </location>
</feature>
<accession>A0A1M2W2U7</accession>
<dbReference type="InterPro" id="IPR001375">
    <property type="entry name" value="Peptidase_S9_cat"/>
</dbReference>
<dbReference type="InterPro" id="IPR029058">
    <property type="entry name" value="AB_hydrolase_fold"/>
</dbReference>
<dbReference type="STRING" id="154538.A0A1M2W2U7"/>
<dbReference type="InterPro" id="IPR050955">
    <property type="entry name" value="Plant_Biomass_Hydrol_Est"/>
</dbReference>
<dbReference type="GO" id="GO:0006508">
    <property type="term" value="P:proteolysis"/>
    <property type="evidence" value="ECO:0007669"/>
    <property type="project" value="InterPro"/>
</dbReference>
<evidence type="ECO:0000256" key="1">
    <source>
        <dbReference type="ARBA" id="ARBA00022729"/>
    </source>
</evidence>
<protein>
    <recommendedName>
        <fullName evidence="2">Peptidase S9 prolyl oligopeptidase catalytic domain-containing protein</fullName>
    </recommendedName>
</protein>
<dbReference type="EMBL" id="MNAD01000321">
    <property type="protein sequence ID" value="OJT14184.1"/>
    <property type="molecule type" value="Genomic_DNA"/>
</dbReference>
<comment type="caution">
    <text evidence="3">The sequence shown here is derived from an EMBL/GenBank/DDBJ whole genome shotgun (WGS) entry which is preliminary data.</text>
</comment>
<dbReference type="AlphaFoldDB" id="A0A1M2W2U7"/>
<dbReference type="PANTHER" id="PTHR43037:SF4">
    <property type="entry name" value="PEPTIDASE S9 PROLYL OLIGOPEPTIDASE CATALYTIC DOMAIN-CONTAINING PROTEIN"/>
    <property type="match status" value="1"/>
</dbReference>
<name>A0A1M2W2U7_TRAPU</name>
<evidence type="ECO:0000313" key="3">
    <source>
        <dbReference type="EMBL" id="OJT14184.1"/>
    </source>
</evidence>
<dbReference type="GO" id="GO:0008236">
    <property type="term" value="F:serine-type peptidase activity"/>
    <property type="evidence" value="ECO:0007669"/>
    <property type="project" value="InterPro"/>
</dbReference>
<dbReference type="PANTHER" id="PTHR43037">
    <property type="entry name" value="UNNAMED PRODUCT-RELATED"/>
    <property type="match status" value="1"/>
</dbReference>
<keyword evidence="4" id="KW-1185">Reference proteome</keyword>
<evidence type="ECO:0000259" key="2">
    <source>
        <dbReference type="Pfam" id="PF00326"/>
    </source>
</evidence>
<proteinExistence type="predicted"/>
<organism evidence="3 4">
    <name type="scientific">Trametes pubescens</name>
    <name type="common">White-rot fungus</name>
    <dbReference type="NCBI Taxonomy" id="154538"/>
    <lineage>
        <taxon>Eukaryota</taxon>
        <taxon>Fungi</taxon>
        <taxon>Dikarya</taxon>
        <taxon>Basidiomycota</taxon>
        <taxon>Agaricomycotina</taxon>
        <taxon>Agaricomycetes</taxon>
        <taxon>Polyporales</taxon>
        <taxon>Polyporaceae</taxon>
        <taxon>Trametes</taxon>
    </lineage>
</organism>
<evidence type="ECO:0000313" key="4">
    <source>
        <dbReference type="Proteomes" id="UP000184267"/>
    </source>
</evidence>